<comment type="caution">
    <text evidence="5">The sequence shown here is derived from an EMBL/GenBank/DDBJ whole genome shotgun (WGS) entry which is preliminary data.</text>
</comment>
<keyword evidence="3" id="KW-0804">Transcription</keyword>
<evidence type="ECO:0000256" key="1">
    <source>
        <dbReference type="ARBA" id="ARBA00023015"/>
    </source>
</evidence>
<dbReference type="InterPro" id="IPR002818">
    <property type="entry name" value="DJ-1/PfpI"/>
</dbReference>
<reference evidence="5 6" key="1">
    <citation type="submission" date="2018-06" db="EMBL/GenBank/DDBJ databases">
        <title>Genomic Encyclopedia of Type Strains, Phase IV (KMG-IV): sequencing the most valuable type-strain genomes for metagenomic binning, comparative biology and taxonomic classification.</title>
        <authorList>
            <person name="Goeker M."/>
        </authorList>
    </citation>
    <scope>NUCLEOTIDE SEQUENCE [LARGE SCALE GENOMIC DNA]</scope>
    <source>
        <strain evidence="5 6">DSM 27453</strain>
    </source>
</reference>
<dbReference type="Gene3D" id="1.10.10.60">
    <property type="entry name" value="Homeodomain-like"/>
    <property type="match status" value="1"/>
</dbReference>
<dbReference type="Gene3D" id="3.40.50.880">
    <property type="match status" value="1"/>
</dbReference>
<evidence type="ECO:0000313" key="6">
    <source>
        <dbReference type="Proteomes" id="UP000253201"/>
    </source>
</evidence>
<proteinExistence type="predicted"/>
<dbReference type="SUPFAM" id="SSF46689">
    <property type="entry name" value="Homeodomain-like"/>
    <property type="match status" value="2"/>
</dbReference>
<evidence type="ECO:0000313" key="5">
    <source>
        <dbReference type="EMBL" id="RBP14702.1"/>
    </source>
</evidence>
<dbReference type="Pfam" id="PF12833">
    <property type="entry name" value="HTH_18"/>
    <property type="match status" value="1"/>
</dbReference>
<dbReference type="InterPro" id="IPR052158">
    <property type="entry name" value="INH-QAR"/>
</dbReference>
<gene>
    <name evidence="5" type="ORF">DFQ50_101171</name>
</gene>
<dbReference type="EMBL" id="QNRL01000001">
    <property type="protein sequence ID" value="RBP14702.1"/>
    <property type="molecule type" value="Genomic_DNA"/>
</dbReference>
<keyword evidence="2" id="KW-0238">DNA-binding</keyword>
<organism evidence="5 6">
    <name type="scientific">Pseudocitrobacter faecalis</name>
    <dbReference type="NCBI Taxonomy" id="1398493"/>
    <lineage>
        <taxon>Bacteria</taxon>
        <taxon>Pseudomonadati</taxon>
        <taxon>Pseudomonadota</taxon>
        <taxon>Gammaproteobacteria</taxon>
        <taxon>Enterobacterales</taxon>
        <taxon>Enterobacteriaceae</taxon>
        <taxon>Pseudocitrobacter</taxon>
    </lineage>
</organism>
<dbReference type="SMART" id="SM00342">
    <property type="entry name" value="HTH_ARAC"/>
    <property type="match status" value="1"/>
</dbReference>
<dbReference type="CDD" id="cd03137">
    <property type="entry name" value="GATase1_AraC_1"/>
    <property type="match status" value="1"/>
</dbReference>
<feature type="domain" description="HTH araC/xylS-type" evidence="4">
    <location>
        <begin position="236"/>
        <end position="334"/>
    </location>
</feature>
<dbReference type="NCBIfam" id="NF006902">
    <property type="entry name" value="PRK09393.1"/>
    <property type="match status" value="1"/>
</dbReference>
<name>A0ABX9G5N4_9ENTR</name>
<evidence type="ECO:0000256" key="2">
    <source>
        <dbReference type="ARBA" id="ARBA00023125"/>
    </source>
</evidence>
<dbReference type="InterPro" id="IPR029062">
    <property type="entry name" value="Class_I_gatase-like"/>
</dbReference>
<dbReference type="PANTHER" id="PTHR43130">
    <property type="entry name" value="ARAC-FAMILY TRANSCRIPTIONAL REGULATOR"/>
    <property type="match status" value="1"/>
</dbReference>
<dbReference type="PROSITE" id="PS00041">
    <property type="entry name" value="HTH_ARAC_FAMILY_1"/>
    <property type="match status" value="1"/>
</dbReference>
<evidence type="ECO:0000259" key="4">
    <source>
        <dbReference type="PROSITE" id="PS01124"/>
    </source>
</evidence>
<dbReference type="Pfam" id="PF01965">
    <property type="entry name" value="DJ-1_PfpI"/>
    <property type="match status" value="1"/>
</dbReference>
<dbReference type="InterPro" id="IPR018060">
    <property type="entry name" value="HTH_AraC"/>
</dbReference>
<evidence type="ECO:0000256" key="3">
    <source>
        <dbReference type="ARBA" id="ARBA00023163"/>
    </source>
</evidence>
<keyword evidence="6" id="KW-1185">Reference proteome</keyword>
<dbReference type="SUPFAM" id="SSF52317">
    <property type="entry name" value="Class I glutamine amidotransferase-like"/>
    <property type="match status" value="1"/>
</dbReference>
<dbReference type="InterPro" id="IPR018062">
    <property type="entry name" value="HTH_AraC-typ_CS"/>
</dbReference>
<dbReference type="PROSITE" id="PS01124">
    <property type="entry name" value="HTH_ARAC_FAMILY_2"/>
    <property type="match status" value="1"/>
</dbReference>
<dbReference type="Proteomes" id="UP000253201">
    <property type="component" value="Unassembled WGS sequence"/>
</dbReference>
<accession>A0ABX9G5N4</accession>
<protein>
    <submittedName>
        <fullName evidence="5">AraC family transcriptional activator FtrA</fullName>
    </submittedName>
</protein>
<keyword evidence="1" id="KW-0805">Transcription regulation</keyword>
<dbReference type="InterPro" id="IPR009057">
    <property type="entry name" value="Homeodomain-like_sf"/>
</dbReference>
<dbReference type="PANTHER" id="PTHR43130:SF3">
    <property type="entry name" value="HTH-TYPE TRANSCRIPTIONAL REGULATOR RV1931C"/>
    <property type="match status" value="1"/>
</dbReference>
<sequence>MVLPSEPPAFLTKKDQNMTITHAPLVVVLAYDGLCTFEFGVAVEIFGLPRPEMGDGWYRFAVAAVDEGEMRALGGIRLVTDGNLELLQDADTIVVPGWRGVETPVPDALSDALRKAHTRGCRMISICSGVFVLAAAGLLDGKKATTHWRYTERLQQRYPAINVVEDVLYLEEGNVMTSAGSAAGIDLCLHVVRLDFGLEAANVVARRLVVQPHRDGAQQQQVARPVARDRESLRMGSLFDYLHQNIAESHTVASLAQHAGMSERTFLRRFQDATGKTPARWLLDERLSRAQHYLLTTRLSMESVAERVGFGNGKTLRRHFQQHLASSPLAWRKKFTGSGE</sequence>